<comment type="caution">
    <text evidence="4">The sequence shown here is derived from an EMBL/GenBank/DDBJ whole genome shotgun (WGS) entry which is preliminary data.</text>
</comment>
<dbReference type="EMBL" id="PXOQ01000015">
    <property type="protein sequence ID" value="PSG86448.1"/>
    <property type="molecule type" value="Genomic_DNA"/>
</dbReference>
<dbReference type="GO" id="GO:0005507">
    <property type="term" value="F:copper ion binding"/>
    <property type="evidence" value="ECO:0007669"/>
    <property type="project" value="InterPro"/>
</dbReference>
<protein>
    <submittedName>
        <fullName evidence="4">Superoxide dismutase</fullName>
    </submittedName>
</protein>
<evidence type="ECO:0000313" key="4">
    <source>
        <dbReference type="EMBL" id="PSG86448.1"/>
    </source>
</evidence>
<dbReference type="SUPFAM" id="SSF49329">
    <property type="entry name" value="Cu,Zn superoxide dismutase-like"/>
    <property type="match status" value="1"/>
</dbReference>
<sequence>MKKVLLPLSMALLIFATNCKEEKKEDNMTNQDTEMMSGDSNSEMNSDEDEGMSVAKSMTINLNSKSGSNVTGTVTFTEDGNDDVQMVAKISGLKPGVHAIHVHETADCSSDDAKSSGGHWNPTGQPHGKWGTEDGAYHRGDIGNFVADENGEGTVNFHTELWCIGCEDETKNIVGKAIIVHEGEDDLTSQPSGAAGKRVSCAGIIQ</sequence>
<comment type="similarity">
    <text evidence="1">Belongs to the Cu-Zn superoxide dismutase family.</text>
</comment>
<dbReference type="CDD" id="cd00305">
    <property type="entry name" value="Cu-Zn_Superoxide_Dismutase"/>
    <property type="match status" value="1"/>
</dbReference>
<reference evidence="4 5" key="1">
    <citation type="submission" date="2018-03" db="EMBL/GenBank/DDBJ databases">
        <title>Mesoflavibacter sp. HG37 and Mesoflavibacter sp. HG96 sp.nov., two marine bacteria isolated from seawater of Western Pacific Ocean.</title>
        <authorList>
            <person name="Cheng H."/>
            <person name="Wu Y.-H."/>
            <person name="Guo L.-L."/>
            <person name="Xu X.-W."/>
        </authorList>
    </citation>
    <scope>NUCLEOTIDE SEQUENCE [LARGE SCALE GENOMIC DNA]</scope>
    <source>
        <strain evidence="4 5">KCTC 32269</strain>
    </source>
</reference>
<dbReference type="GO" id="GO:0006801">
    <property type="term" value="P:superoxide metabolic process"/>
    <property type="evidence" value="ECO:0007669"/>
    <property type="project" value="InterPro"/>
</dbReference>
<evidence type="ECO:0000313" key="5">
    <source>
        <dbReference type="Proteomes" id="UP000238426"/>
    </source>
</evidence>
<dbReference type="AlphaFoldDB" id="A0A2T1N584"/>
<dbReference type="Proteomes" id="UP000238426">
    <property type="component" value="Unassembled WGS sequence"/>
</dbReference>
<organism evidence="4 5">
    <name type="scientific">Aurantibacter aestuarii</name>
    <dbReference type="NCBI Taxonomy" id="1266046"/>
    <lineage>
        <taxon>Bacteria</taxon>
        <taxon>Pseudomonadati</taxon>
        <taxon>Bacteroidota</taxon>
        <taxon>Flavobacteriia</taxon>
        <taxon>Flavobacteriales</taxon>
        <taxon>Flavobacteriaceae</taxon>
        <taxon>Aurantibacter</taxon>
    </lineage>
</organism>
<keyword evidence="5" id="KW-1185">Reference proteome</keyword>
<feature type="compositionally biased region" description="Polar residues" evidence="2">
    <location>
        <begin position="28"/>
        <end position="44"/>
    </location>
</feature>
<evidence type="ECO:0000256" key="2">
    <source>
        <dbReference type="SAM" id="MobiDB-lite"/>
    </source>
</evidence>
<dbReference type="RefSeq" id="WP_106464187.1">
    <property type="nucleotide sequence ID" value="NZ_PXOQ01000015.1"/>
</dbReference>
<evidence type="ECO:0000259" key="3">
    <source>
        <dbReference type="Pfam" id="PF00080"/>
    </source>
</evidence>
<evidence type="ECO:0000256" key="1">
    <source>
        <dbReference type="ARBA" id="ARBA00010457"/>
    </source>
</evidence>
<dbReference type="Gene3D" id="2.60.40.200">
    <property type="entry name" value="Superoxide dismutase, copper/zinc binding domain"/>
    <property type="match status" value="1"/>
</dbReference>
<dbReference type="InterPro" id="IPR036423">
    <property type="entry name" value="SOD-like_Cu/Zn_dom_sf"/>
</dbReference>
<accession>A0A2T1N584</accession>
<dbReference type="OrthoDB" id="9792957at2"/>
<dbReference type="Pfam" id="PF00080">
    <property type="entry name" value="Sod_Cu"/>
    <property type="match status" value="1"/>
</dbReference>
<proteinExistence type="inferred from homology"/>
<dbReference type="InterPro" id="IPR024134">
    <property type="entry name" value="SOD_Cu/Zn_/chaperone"/>
</dbReference>
<name>A0A2T1N584_9FLAO</name>
<feature type="region of interest" description="Disordered" evidence="2">
    <location>
        <begin position="23"/>
        <end position="49"/>
    </location>
</feature>
<dbReference type="PANTHER" id="PTHR10003">
    <property type="entry name" value="SUPEROXIDE DISMUTASE CU-ZN -RELATED"/>
    <property type="match status" value="1"/>
</dbReference>
<dbReference type="InterPro" id="IPR001424">
    <property type="entry name" value="SOD_Cu_Zn_dom"/>
</dbReference>
<feature type="domain" description="Superoxide dismutase copper/zinc binding" evidence="3">
    <location>
        <begin position="70"/>
        <end position="204"/>
    </location>
</feature>
<gene>
    <name evidence="4" type="ORF">C7H52_12230</name>
</gene>